<dbReference type="Proteomes" id="UP000244140">
    <property type="component" value="Unassembled WGS sequence"/>
</dbReference>
<dbReference type="EMBL" id="SEWT01000012">
    <property type="protein sequence ID" value="RYU30008.1"/>
    <property type="molecule type" value="Genomic_DNA"/>
</dbReference>
<dbReference type="Proteomes" id="UP000254396">
    <property type="component" value="Unassembled WGS sequence"/>
</dbReference>
<dbReference type="RefSeq" id="WP_002370012.1">
    <property type="nucleotide sequence ID" value="NZ_BAABZB010000001.1"/>
</dbReference>
<accession>A0A2R6U3C5</accession>
<proteinExistence type="predicted"/>
<evidence type="ECO:0000313" key="7">
    <source>
        <dbReference type="Proteomes" id="UP000292223"/>
    </source>
</evidence>
<dbReference type="AlphaFoldDB" id="A0A2R6U3C5"/>
<reference evidence="1 5" key="1">
    <citation type="submission" date="2018-04" db="EMBL/GenBank/DDBJ databases">
        <authorList>
            <person name="Van Tyne D."/>
        </authorList>
    </citation>
    <scope>NUCLEOTIDE SEQUENCE [LARGE SCALE GENOMIC DNA]</scope>
    <source>
        <strain evidence="1 5">B2535</strain>
    </source>
</reference>
<sequence length="74" mass="8364">MIEVRGLSDDVYELMLANAQNRIIQSIRTAAANGNTSCVVNSKGLTSTFLSQLETEGFDHVELEENKTKIFWEW</sequence>
<evidence type="ECO:0000313" key="1">
    <source>
        <dbReference type="EMBL" id="PTN78772.1"/>
    </source>
</evidence>
<evidence type="ECO:0000313" key="6">
    <source>
        <dbReference type="Proteomes" id="UP000254396"/>
    </source>
</evidence>
<evidence type="ECO:0000313" key="8">
    <source>
        <dbReference type="Proteomes" id="UP000516122"/>
    </source>
</evidence>
<protein>
    <submittedName>
        <fullName evidence="2">Uncharacterized protein</fullName>
    </submittedName>
</protein>
<evidence type="ECO:0000313" key="4">
    <source>
        <dbReference type="EMBL" id="STP64235.1"/>
    </source>
</evidence>
<dbReference type="Proteomes" id="UP000516122">
    <property type="component" value="Chromosome"/>
</dbReference>
<evidence type="ECO:0000313" key="5">
    <source>
        <dbReference type="Proteomes" id="UP000244140"/>
    </source>
</evidence>
<reference evidence="4 6" key="2">
    <citation type="submission" date="2018-06" db="EMBL/GenBank/DDBJ databases">
        <authorList>
            <consortium name="Pathogen Informatics"/>
            <person name="Doyle S."/>
        </authorList>
    </citation>
    <scope>NUCLEOTIDE SEQUENCE [LARGE SCALE GENOMIC DNA]</scope>
    <source>
        <strain evidence="4 6">NCTC13379</strain>
    </source>
</reference>
<gene>
    <name evidence="1" type="ORF">DAI13_13770</name>
    <name evidence="3" type="ORF">EU507_14655</name>
    <name evidence="2" type="ORF">H9Q64_13400</name>
    <name evidence="4" type="ORF">NCTC13379_01047</name>
</gene>
<reference evidence="2 8" key="4">
    <citation type="submission" date="2020-08" db="EMBL/GenBank/DDBJ databases">
        <title>Enterococcus faecalis SF28073 genome assembly.</title>
        <authorList>
            <person name="Duerkop B.A."/>
            <person name="Johnson C.N."/>
        </authorList>
    </citation>
    <scope>NUCLEOTIDE SEQUENCE [LARGE SCALE GENOMIC DNA]</scope>
    <source>
        <strain evidence="2 8">SF28073</strain>
    </source>
</reference>
<organism evidence="2 8">
    <name type="scientific">Enterococcus faecalis</name>
    <name type="common">Streptococcus faecalis</name>
    <dbReference type="NCBI Taxonomy" id="1351"/>
    <lineage>
        <taxon>Bacteria</taxon>
        <taxon>Bacillati</taxon>
        <taxon>Bacillota</taxon>
        <taxon>Bacilli</taxon>
        <taxon>Lactobacillales</taxon>
        <taxon>Enterococcaceae</taxon>
        <taxon>Enterococcus</taxon>
    </lineage>
</organism>
<dbReference type="EMBL" id="CP060804">
    <property type="protein sequence ID" value="QNP37442.1"/>
    <property type="molecule type" value="Genomic_DNA"/>
</dbReference>
<evidence type="ECO:0000313" key="3">
    <source>
        <dbReference type="EMBL" id="RYU30008.1"/>
    </source>
</evidence>
<reference evidence="3 7" key="3">
    <citation type="submission" date="2019-02" db="EMBL/GenBank/DDBJ databases">
        <title>From farm to fork: dissemination of Tn554::fexA-optrA in linezolid-resistant Enterococcus faecalis clones from chicken feces and meat in Tunisia.</title>
        <authorList>
            <person name="Tedim A.P."/>
            <person name="Elghaieb H."/>
            <person name="Abbassi M.S."/>
            <person name="Novais C."/>
            <person name="Hassen A."/>
            <person name="Peixe L."/>
            <person name="Freitas A.R."/>
        </authorList>
    </citation>
    <scope>NUCLEOTIDE SEQUENCE [LARGE SCALE GENOMIC DNA]</scope>
    <source>
        <strain evidence="3 7">728T</strain>
    </source>
</reference>
<dbReference type="EMBL" id="PZZH01000001">
    <property type="protein sequence ID" value="PTN78772.1"/>
    <property type="molecule type" value="Genomic_DNA"/>
</dbReference>
<name>A0A2R6U3C5_ENTFL</name>
<dbReference type="Proteomes" id="UP000292223">
    <property type="component" value="Unassembled WGS sequence"/>
</dbReference>
<evidence type="ECO:0000313" key="2">
    <source>
        <dbReference type="EMBL" id="QNP37442.1"/>
    </source>
</evidence>
<dbReference type="EMBL" id="UGIX01000001">
    <property type="protein sequence ID" value="STP64235.1"/>
    <property type="molecule type" value="Genomic_DNA"/>
</dbReference>